<accession>A0A401NNU8</accession>
<proteinExistence type="predicted"/>
<dbReference type="InterPro" id="IPR011992">
    <property type="entry name" value="EF-hand-dom_pair"/>
</dbReference>
<reference evidence="3 4" key="1">
    <citation type="journal article" date="2018" name="Nat. Ecol. Evol.">
        <title>Shark genomes provide insights into elasmobranch evolution and the origin of vertebrates.</title>
        <authorList>
            <person name="Hara Y"/>
            <person name="Yamaguchi K"/>
            <person name="Onimaru K"/>
            <person name="Kadota M"/>
            <person name="Koyanagi M"/>
            <person name="Keeley SD"/>
            <person name="Tatsumi K"/>
            <person name="Tanaka K"/>
            <person name="Motone F"/>
            <person name="Kageyama Y"/>
            <person name="Nozu R"/>
            <person name="Adachi N"/>
            <person name="Nishimura O"/>
            <person name="Nakagawa R"/>
            <person name="Tanegashima C"/>
            <person name="Kiyatake I"/>
            <person name="Matsumoto R"/>
            <person name="Murakumo K"/>
            <person name="Nishida K"/>
            <person name="Terakita A"/>
            <person name="Kuratani S"/>
            <person name="Sato K"/>
            <person name="Hyodo S Kuraku.S."/>
        </authorList>
    </citation>
    <scope>NUCLEOTIDE SEQUENCE [LARGE SCALE GENOMIC DNA]</scope>
</reference>
<keyword evidence="1" id="KW-0106">Calcium</keyword>
<comment type="caution">
    <text evidence="3">The sequence shown here is derived from an EMBL/GenBank/DDBJ whole genome shotgun (WGS) entry which is preliminary data.</text>
</comment>
<evidence type="ECO:0000313" key="3">
    <source>
        <dbReference type="EMBL" id="GCB62550.1"/>
    </source>
</evidence>
<dbReference type="InterPro" id="IPR002048">
    <property type="entry name" value="EF_hand_dom"/>
</dbReference>
<feature type="domain" description="EF-hand" evidence="2">
    <location>
        <begin position="175"/>
        <end position="210"/>
    </location>
</feature>
<dbReference type="PROSITE" id="PS00018">
    <property type="entry name" value="EF_HAND_1"/>
    <property type="match status" value="1"/>
</dbReference>
<dbReference type="OrthoDB" id="10021598at2759"/>
<dbReference type="Gene3D" id="1.10.238.10">
    <property type="entry name" value="EF-hand"/>
    <property type="match status" value="1"/>
</dbReference>
<organism evidence="3 4">
    <name type="scientific">Scyliorhinus torazame</name>
    <name type="common">Cloudy catshark</name>
    <name type="synonym">Catulus torazame</name>
    <dbReference type="NCBI Taxonomy" id="75743"/>
    <lineage>
        <taxon>Eukaryota</taxon>
        <taxon>Metazoa</taxon>
        <taxon>Chordata</taxon>
        <taxon>Craniata</taxon>
        <taxon>Vertebrata</taxon>
        <taxon>Chondrichthyes</taxon>
        <taxon>Elasmobranchii</taxon>
        <taxon>Galeomorphii</taxon>
        <taxon>Galeoidea</taxon>
        <taxon>Carcharhiniformes</taxon>
        <taxon>Scyliorhinidae</taxon>
        <taxon>Scyliorhinus</taxon>
    </lineage>
</organism>
<dbReference type="PANTHER" id="PTHR36696">
    <property type="entry name" value="AGAP012002-PA"/>
    <property type="match status" value="1"/>
</dbReference>
<dbReference type="PROSITE" id="PS50222">
    <property type="entry name" value="EF_HAND_2"/>
    <property type="match status" value="1"/>
</dbReference>
<evidence type="ECO:0000259" key="2">
    <source>
        <dbReference type="PROSITE" id="PS50222"/>
    </source>
</evidence>
<evidence type="ECO:0000256" key="1">
    <source>
        <dbReference type="ARBA" id="ARBA00022837"/>
    </source>
</evidence>
<dbReference type="AlphaFoldDB" id="A0A401NNU8"/>
<dbReference type="InterPro" id="IPR018247">
    <property type="entry name" value="EF_Hand_1_Ca_BS"/>
</dbReference>
<name>A0A401NNU8_SCYTO</name>
<keyword evidence="4" id="KW-1185">Reference proteome</keyword>
<dbReference type="Proteomes" id="UP000288216">
    <property type="component" value="Unassembled WGS sequence"/>
</dbReference>
<gene>
    <name evidence="3" type="ORF">scyTo_0000049</name>
</gene>
<evidence type="ECO:0000313" key="4">
    <source>
        <dbReference type="Proteomes" id="UP000288216"/>
    </source>
</evidence>
<dbReference type="GO" id="GO:0005509">
    <property type="term" value="F:calcium ion binding"/>
    <property type="evidence" value="ECO:0007669"/>
    <property type="project" value="InterPro"/>
</dbReference>
<dbReference type="PANTHER" id="PTHR36696:SF1">
    <property type="entry name" value="EF-HAND DOMAIN-CONTAINING PROTEIN"/>
    <property type="match status" value="1"/>
</dbReference>
<dbReference type="EMBL" id="BFAA01000006">
    <property type="protein sequence ID" value="GCB62550.1"/>
    <property type="molecule type" value="Genomic_DNA"/>
</dbReference>
<dbReference type="STRING" id="75743.A0A401NNU8"/>
<protein>
    <recommendedName>
        <fullName evidence="2">EF-hand domain-containing protein</fullName>
    </recommendedName>
</protein>
<sequence>MEKRVNIVEGDPATRSVAEKMAKLRIRLNKISLQTKKNNDVATEFQKGMIKIIVHFTSKEYSKIFMDYNTLEDVYSWLFREICEAGHLPSNLLLKHGSKEFPLKANTKDMPVTDITSPLEVEELKRANQQGGSGSSLAAGFSKHAIRFDLPTDIRLLEGMSPTQYLCAHCRCDEDLTLLYKTAFIKQDKDRDGKINVKEMERALLFVYKPHENHIQKLYNLTSINEDFKMDLKLFIALACLMSRILYKEPVNDAIKPDTITRKDVLEKADFYALDWRVSEVILRTDLRILLSYLL</sequence>
<dbReference type="SUPFAM" id="SSF47473">
    <property type="entry name" value="EF-hand"/>
    <property type="match status" value="1"/>
</dbReference>